<feature type="domain" description="Type II secretion system protein GspG C-terminal" evidence="2">
    <location>
        <begin position="29"/>
        <end position="83"/>
    </location>
</feature>
<dbReference type="PROSITE" id="PS51257">
    <property type="entry name" value="PROKAR_LIPOPROTEIN"/>
    <property type="match status" value="1"/>
</dbReference>
<dbReference type="InterPro" id="IPR045584">
    <property type="entry name" value="Pilin-like"/>
</dbReference>
<comment type="caution">
    <text evidence="3">The sequence shown here is derived from an EMBL/GenBank/DDBJ whole genome shotgun (WGS) entry which is preliminary data.</text>
</comment>
<dbReference type="EMBL" id="QNBC01000011">
    <property type="protein sequence ID" value="RKX67767.1"/>
    <property type="molecule type" value="Genomic_DNA"/>
</dbReference>
<dbReference type="Proteomes" id="UP000282321">
    <property type="component" value="Unassembled WGS sequence"/>
</dbReference>
<evidence type="ECO:0000313" key="4">
    <source>
        <dbReference type="Proteomes" id="UP000282321"/>
    </source>
</evidence>
<dbReference type="InterPro" id="IPR013545">
    <property type="entry name" value="T2SS_protein-GspG_C"/>
</dbReference>
<protein>
    <recommendedName>
        <fullName evidence="2">Type II secretion system protein GspG C-terminal domain-containing protein</fullName>
    </recommendedName>
</protein>
<feature type="chain" id="PRO_5024948795" description="Type II secretion system protein GspG C-terminal domain-containing protein" evidence="1">
    <location>
        <begin position="21"/>
        <end position="169"/>
    </location>
</feature>
<evidence type="ECO:0000313" key="3">
    <source>
        <dbReference type="EMBL" id="RKX67767.1"/>
    </source>
</evidence>
<reference evidence="3 4" key="1">
    <citation type="submission" date="2018-06" db="EMBL/GenBank/DDBJ databases">
        <title>Extensive metabolic versatility and redundancy in microbially diverse, dynamic hydrothermal sediments.</title>
        <authorList>
            <person name="Dombrowski N."/>
            <person name="Teske A."/>
            <person name="Baker B.J."/>
        </authorList>
    </citation>
    <scope>NUCLEOTIDE SEQUENCE [LARGE SCALE GENOMIC DNA]</scope>
    <source>
        <strain evidence="3">B35_G9</strain>
    </source>
</reference>
<gene>
    <name evidence="3" type="ORF">DRP44_01535</name>
</gene>
<name>A0A660SAR2_UNCT6</name>
<sequence length="169" mass="19916">MMRKSKKILIFLLLAIMVFAGCTKYDDFADRARIKQAANNLDNVKNALERYYLDNISYPPDGADLKQYIGKFFTAKDTAGRVIDKWDTDIVNAFYQNKLYYETEDSLKTFFIWARANDKLHTIVSAGTKAFKDPVKMKQEKEREQKALEEAIRKNRLRMAREKRKKRKK</sequence>
<accession>A0A660SAR2</accession>
<organism evidence="3 4">
    <name type="scientific">candidate division TA06 bacterium</name>
    <dbReference type="NCBI Taxonomy" id="2250710"/>
    <lineage>
        <taxon>Bacteria</taxon>
        <taxon>Bacteria division TA06</taxon>
    </lineage>
</organism>
<dbReference type="AlphaFoldDB" id="A0A660SAR2"/>
<feature type="signal peptide" evidence="1">
    <location>
        <begin position="1"/>
        <end position="20"/>
    </location>
</feature>
<evidence type="ECO:0000259" key="2">
    <source>
        <dbReference type="Pfam" id="PF08334"/>
    </source>
</evidence>
<dbReference type="Gene3D" id="3.30.700.10">
    <property type="entry name" value="Glycoprotein, Type 4 Pilin"/>
    <property type="match status" value="1"/>
</dbReference>
<dbReference type="SUPFAM" id="SSF54523">
    <property type="entry name" value="Pili subunits"/>
    <property type="match status" value="1"/>
</dbReference>
<evidence type="ECO:0000256" key="1">
    <source>
        <dbReference type="SAM" id="SignalP"/>
    </source>
</evidence>
<dbReference type="Pfam" id="PF08334">
    <property type="entry name" value="T2SSG"/>
    <property type="match status" value="1"/>
</dbReference>
<proteinExistence type="predicted"/>
<keyword evidence="1" id="KW-0732">Signal</keyword>